<protein>
    <submittedName>
        <fullName evidence="1">Uncharacterized protein</fullName>
    </submittedName>
</protein>
<evidence type="ECO:0000313" key="1">
    <source>
        <dbReference type="EMBL" id="GAF84576.1"/>
    </source>
</evidence>
<proteinExistence type="predicted"/>
<accession>X0TB88</accession>
<dbReference type="InterPro" id="IPR012334">
    <property type="entry name" value="Pectin_lyas_fold"/>
</dbReference>
<sequence length="352" mass="37321">MTCDTNNTISADTIANTSDNFALIKTVVESALATTLTPDSVTINTLRGQLALLGFQAPELYAGSIVFGVNDATKTIDRNGIVYAPLATALDPSGFTTTGTWVADDEDKFFPIQISDSSNLTYDPGGAGAIQTTMEDRLRHAVIASDYSTLQEAADAAEGIALIFDLPSFALTTELTIKNSYIVFYDSVISGSGSIRGVITNDEIPWAGIMVAANIELAKNRGDTVAAADFYIDSCLGDDTDNGTSSTTPIATMAQLKVLINAEIALAGDNPIVCVMRGGRYELSAQIDLDTSQATASITIKNNPSEKPVITGPLKWFFRDGETAANDGTQIYNLYAADLENKEIPISTTSAY</sequence>
<dbReference type="EMBL" id="BARS01003599">
    <property type="protein sequence ID" value="GAF84576.1"/>
    <property type="molecule type" value="Genomic_DNA"/>
</dbReference>
<organism evidence="1">
    <name type="scientific">marine sediment metagenome</name>
    <dbReference type="NCBI Taxonomy" id="412755"/>
    <lineage>
        <taxon>unclassified sequences</taxon>
        <taxon>metagenomes</taxon>
        <taxon>ecological metagenomes</taxon>
    </lineage>
</organism>
<dbReference type="Gene3D" id="2.160.20.10">
    <property type="entry name" value="Single-stranded right-handed beta-helix, Pectin lyase-like"/>
    <property type="match status" value="1"/>
</dbReference>
<dbReference type="InterPro" id="IPR011050">
    <property type="entry name" value="Pectin_lyase_fold/virulence"/>
</dbReference>
<comment type="caution">
    <text evidence="1">The sequence shown here is derived from an EMBL/GenBank/DDBJ whole genome shotgun (WGS) entry which is preliminary data.</text>
</comment>
<name>X0TB88_9ZZZZ</name>
<dbReference type="AlphaFoldDB" id="X0TB88"/>
<gene>
    <name evidence="1" type="ORF">S01H1_06975</name>
</gene>
<dbReference type="SUPFAM" id="SSF51126">
    <property type="entry name" value="Pectin lyase-like"/>
    <property type="match status" value="1"/>
</dbReference>
<reference evidence="1" key="1">
    <citation type="journal article" date="2014" name="Front. Microbiol.">
        <title>High frequency of phylogenetically diverse reductive dehalogenase-homologous genes in deep subseafloor sedimentary metagenomes.</title>
        <authorList>
            <person name="Kawai M."/>
            <person name="Futagami T."/>
            <person name="Toyoda A."/>
            <person name="Takaki Y."/>
            <person name="Nishi S."/>
            <person name="Hori S."/>
            <person name="Arai W."/>
            <person name="Tsubouchi T."/>
            <person name="Morono Y."/>
            <person name="Uchiyama I."/>
            <person name="Ito T."/>
            <person name="Fujiyama A."/>
            <person name="Inagaki F."/>
            <person name="Takami H."/>
        </authorList>
    </citation>
    <scope>NUCLEOTIDE SEQUENCE</scope>
    <source>
        <strain evidence="1">Expedition CK06-06</strain>
    </source>
</reference>
<feature type="non-terminal residue" evidence="1">
    <location>
        <position position="352"/>
    </location>
</feature>